<gene>
    <name evidence="4" type="primary">lytR_2</name>
    <name evidence="4" type="ORF">IWT126_00651</name>
</gene>
<evidence type="ECO:0000313" key="5">
    <source>
        <dbReference type="Proteomes" id="UP000198402"/>
    </source>
</evidence>
<dbReference type="Proteomes" id="UP000198402">
    <property type="component" value="Unassembled WGS sequence"/>
</dbReference>
<dbReference type="NCBIfam" id="TIGR00350">
    <property type="entry name" value="lytR_cpsA_psr"/>
    <property type="match status" value="1"/>
</dbReference>
<dbReference type="InterPro" id="IPR004474">
    <property type="entry name" value="LytR_CpsA_psr"/>
</dbReference>
<dbReference type="InterPro" id="IPR050922">
    <property type="entry name" value="LytR/CpsA/Psr_CW_biosynth"/>
</dbReference>
<name>A0A1Z5IG27_9LACO</name>
<dbReference type="PANTHER" id="PTHR33392">
    <property type="entry name" value="POLYISOPRENYL-TEICHOIC ACID--PEPTIDOGLYCAN TEICHOIC ACID TRANSFERASE TAGU"/>
    <property type="match status" value="1"/>
</dbReference>
<comment type="similarity">
    <text evidence="1">Belongs to the LytR/CpsA/Psr (LCP) family.</text>
</comment>
<keyword evidence="2" id="KW-1133">Transmembrane helix</keyword>
<keyword evidence="2" id="KW-0472">Membrane</keyword>
<dbReference type="STRING" id="1302250.GCA_001313225_02513"/>
<protein>
    <submittedName>
        <fullName evidence="4">LytR family transcriptional regulator</fullName>
    </submittedName>
</protein>
<accession>A0A1Z5IG27</accession>
<evidence type="ECO:0000256" key="1">
    <source>
        <dbReference type="ARBA" id="ARBA00006068"/>
    </source>
</evidence>
<evidence type="ECO:0000256" key="2">
    <source>
        <dbReference type="SAM" id="Phobius"/>
    </source>
</evidence>
<proteinExistence type="inferred from homology"/>
<comment type="caution">
    <text evidence="4">The sequence shown here is derived from an EMBL/GenBank/DDBJ whole genome shotgun (WGS) entry which is preliminary data.</text>
</comment>
<feature type="transmembrane region" description="Helical" evidence="2">
    <location>
        <begin position="36"/>
        <end position="55"/>
    </location>
</feature>
<reference evidence="4 5" key="1">
    <citation type="submission" date="2015-11" db="EMBL/GenBank/DDBJ databases">
        <title>Draft genome sequences of new species of the genus Lactobacillus isolated from orchardgrass silage.</title>
        <authorList>
            <person name="Tohno M."/>
            <person name="Tanizawa Y."/>
            <person name="Arita M."/>
        </authorList>
    </citation>
    <scope>NUCLEOTIDE SEQUENCE [LARGE SCALE GENOMIC DNA]</scope>
    <source>
        <strain evidence="4 5">IWT126</strain>
    </source>
</reference>
<dbReference type="Gene3D" id="3.40.630.190">
    <property type="entry name" value="LCP protein"/>
    <property type="match status" value="1"/>
</dbReference>
<dbReference type="EMBL" id="BCMG01000003">
    <property type="protein sequence ID" value="GAX00636.1"/>
    <property type="molecule type" value="Genomic_DNA"/>
</dbReference>
<keyword evidence="2" id="KW-0812">Transmembrane</keyword>
<dbReference type="AlphaFoldDB" id="A0A1Z5IG27"/>
<feature type="domain" description="Cell envelope-related transcriptional attenuator" evidence="3">
    <location>
        <begin position="101"/>
        <end position="246"/>
    </location>
</feature>
<evidence type="ECO:0000259" key="3">
    <source>
        <dbReference type="Pfam" id="PF03816"/>
    </source>
</evidence>
<sequence>MLQSGEVDYMSQIDKQKMTNRGHHSRKIRRRVRNSVLGFVAVLAVGFVGFTAYGYHTVSTTTKAMYKPSGATKERNASAVIKDKKPVSILMVGTDSNKINRTGSLMLVTLNPKTNKTVEMSLPDNLKVNLPGYKQYSPATVNQAYSYGGTKETVKTVQSYLKVPVDYYMAVNMNGLDKTVNKVGGVNVTSPQTFTNNGKTFNAGQNYHLNGANTGKFLSLRESDTKGYNQQQARQRAVLSALLKKSTSYKTVLNKSYLNTLGDEMQTDLTEKQMTQLALHYRHADQNVKSETVNAKSQKLGGKNFEVAPTSERTRAVNAVRQNLGF</sequence>
<dbReference type="PANTHER" id="PTHR33392:SF6">
    <property type="entry name" value="POLYISOPRENYL-TEICHOIC ACID--PEPTIDOGLYCAN TEICHOIC ACID TRANSFERASE TAGU"/>
    <property type="match status" value="1"/>
</dbReference>
<organism evidence="4 5">
    <name type="scientific">Secundilactobacillus silagei JCM 19001</name>
    <dbReference type="NCBI Taxonomy" id="1302250"/>
    <lineage>
        <taxon>Bacteria</taxon>
        <taxon>Bacillati</taxon>
        <taxon>Bacillota</taxon>
        <taxon>Bacilli</taxon>
        <taxon>Lactobacillales</taxon>
        <taxon>Lactobacillaceae</taxon>
        <taxon>Secundilactobacillus</taxon>
    </lineage>
</organism>
<dbReference type="Pfam" id="PF03816">
    <property type="entry name" value="LytR_cpsA_psr"/>
    <property type="match status" value="1"/>
</dbReference>
<evidence type="ECO:0000313" key="4">
    <source>
        <dbReference type="EMBL" id="GAX00636.1"/>
    </source>
</evidence>
<keyword evidence="5" id="KW-1185">Reference proteome</keyword>